<evidence type="ECO:0000313" key="1">
    <source>
        <dbReference type="EnsemblPlants" id="AVESA.00010b.r2.4AG0584980.1.CDS.1"/>
    </source>
</evidence>
<name>A0ACD5W952_AVESA</name>
<organism evidence="1 2">
    <name type="scientific">Avena sativa</name>
    <name type="common">Oat</name>
    <dbReference type="NCBI Taxonomy" id="4498"/>
    <lineage>
        <taxon>Eukaryota</taxon>
        <taxon>Viridiplantae</taxon>
        <taxon>Streptophyta</taxon>
        <taxon>Embryophyta</taxon>
        <taxon>Tracheophyta</taxon>
        <taxon>Spermatophyta</taxon>
        <taxon>Magnoliopsida</taxon>
        <taxon>Liliopsida</taxon>
        <taxon>Poales</taxon>
        <taxon>Poaceae</taxon>
        <taxon>BOP clade</taxon>
        <taxon>Pooideae</taxon>
        <taxon>Poodae</taxon>
        <taxon>Poeae</taxon>
        <taxon>Poeae Chloroplast Group 1 (Aveneae type)</taxon>
        <taxon>Aveninae</taxon>
        <taxon>Avena</taxon>
    </lineage>
</organism>
<accession>A0ACD5W952</accession>
<dbReference type="EnsemblPlants" id="AVESA.00010b.r2.4AG0584980.1">
    <property type="protein sequence ID" value="AVESA.00010b.r2.4AG0584980.1.CDS.1"/>
    <property type="gene ID" value="AVESA.00010b.r2.4AG0584980"/>
</dbReference>
<dbReference type="Proteomes" id="UP001732700">
    <property type="component" value="Chromosome 4A"/>
</dbReference>
<evidence type="ECO:0000313" key="2">
    <source>
        <dbReference type="Proteomes" id="UP001732700"/>
    </source>
</evidence>
<sequence>MGQEEALLPAPLKPVSAPAMDAGGVKLQGPRKKLATVVFSWEHEQGMTKPVMKPRSLPESARTRRLSVPPPPGRPASRGVSRAVRPEDDPFLAAYLACTRSTGGRGSVDGGKRRTTGGREGQRRFAWAGLGLSCKRDEGAVVQSMVRLAKLPEQDPRDA</sequence>
<keyword evidence="2" id="KW-1185">Reference proteome</keyword>
<proteinExistence type="predicted"/>
<protein>
    <submittedName>
        <fullName evidence="1">Uncharacterized protein</fullName>
    </submittedName>
</protein>
<reference evidence="1" key="2">
    <citation type="submission" date="2025-09" db="UniProtKB">
        <authorList>
            <consortium name="EnsemblPlants"/>
        </authorList>
    </citation>
    <scope>IDENTIFICATION</scope>
</reference>
<reference evidence="1" key="1">
    <citation type="submission" date="2021-05" db="EMBL/GenBank/DDBJ databases">
        <authorList>
            <person name="Scholz U."/>
            <person name="Mascher M."/>
            <person name="Fiebig A."/>
        </authorList>
    </citation>
    <scope>NUCLEOTIDE SEQUENCE [LARGE SCALE GENOMIC DNA]</scope>
</reference>